<reference evidence="1 3" key="3">
    <citation type="journal article" date="2015" name="BMC Genomics">
        <title>Sex and parasites: genomic and transcriptomic analysis of Microbotryum lychnidis-dioicae, the biotrophic and plant-castrating anther smut fungus.</title>
        <authorList>
            <person name="Perlin M.H."/>
            <person name="Amselem J."/>
            <person name="Fontanillas E."/>
            <person name="Toh S.S."/>
            <person name="Chen Z."/>
            <person name="Goldberg J."/>
            <person name="Duplessis S."/>
            <person name="Henrissat B."/>
            <person name="Young S."/>
            <person name="Zeng Q."/>
            <person name="Aguileta G."/>
            <person name="Petit E."/>
            <person name="Badouin H."/>
            <person name="Andrews J."/>
            <person name="Razeeq D."/>
            <person name="Gabaldon T."/>
            <person name="Quesneville H."/>
            <person name="Giraud T."/>
            <person name="Hood M.E."/>
            <person name="Schultz D.J."/>
            <person name="Cuomo C.A."/>
        </authorList>
    </citation>
    <scope>NUCLEOTIDE SEQUENCE [LARGE SCALE GENOMIC DNA]</scope>
    <source>
        <strain evidence="1">P1A1 Lamole</strain>
        <strain evidence="3">p1A1 Lamole</strain>
    </source>
</reference>
<accession>U5H4I9</accession>
<dbReference type="OrthoDB" id="3182995at2759"/>
<dbReference type="Proteomes" id="UP000017200">
    <property type="component" value="Unassembled WGS sequence"/>
</dbReference>
<evidence type="ECO:0000313" key="2">
    <source>
        <dbReference type="EnsemblFungi" id="MVLG_02229T0"/>
    </source>
</evidence>
<dbReference type="EnsemblFungi" id="MVLG_02229T0">
    <property type="protein sequence ID" value="MVLG_02229T0"/>
    <property type="gene ID" value="MVLG_02229"/>
</dbReference>
<sequence length="223" mass="25153">MLDDSLEPRLRGSLENFLDESKLMEEVHDEVGRLLRSDRPCGRIVCTNSPECTATIHDLRIRVLAPLLLFVLKRYYDSIGDSNTRQRPNSPYYLRFEAPPRSHPPGITLALMRGNGTCLFRFSIILEEDASFMSNGAQPNLFARDDECKFHLHHNGPIPLDLGKRSHGAQAMLNKLAFLMESANERNDKTGEVEVPVRFGMMISSHFVILAEAGELDWQSVAA</sequence>
<dbReference type="EMBL" id="AEIJ01000218">
    <property type="status" value="NOT_ANNOTATED_CDS"/>
    <property type="molecule type" value="Genomic_DNA"/>
</dbReference>
<proteinExistence type="predicted"/>
<reference evidence="2" key="4">
    <citation type="submission" date="2015-06" db="UniProtKB">
        <authorList>
            <consortium name="EnsemblFungi"/>
        </authorList>
    </citation>
    <scope>IDENTIFICATION</scope>
</reference>
<dbReference type="InParanoid" id="U5H4I9"/>
<reference evidence="3" key="1">
    <citation type="submission" date="2010-11" db="EMBL/GenBank/DDBJ databases">
        <title>The genome sequence of Microbotryum violaceum strain p1A1 Lamole.</title>
        <authorList>
            <person name="Cuomo C."/>
            <person name="Perlin M."/>
            <person name="Young S.K."/>
            <person name="Zeng Q."/>
            <person name="Gargeya S."/>
            <person name="Alvarado L."/>
            <person name="Berlin A."/>
            <person name="Chapman S.B."/>
            <person name="Chen Z."/>
            <person name="Freedman E."/>
            <person name="Gellesch M."/>
            <person name="Goldberg J."/>
            <person name="Griggs A."/>
            <person name="Gujja S."/>
            <person name="Heilman E."/>
            <person name="Heiman D."/>
            <person name="Howarth C."/>
            <person name="Mehta T."/>
            <person name="Neiman D."/>
            <person name="Pearson M."/>
            <person name="Roberts A."/>
            <person name="Saif S."/>
            <person name="Shea T."/>
            <person name="Shenoy N."/>
            <person name="Sisk P."/>
            <person name="Stolte C."/>
            <person name="Sykes S."/>
            <person name="White J."/>
            <person name="Yandava C."/>
            <person name="Haas B."/>
            <person name="Nusbaum C."/>
            <person name="Birren B."/>
        </authorList>
    </citation>
    <scope>NUCLEOTIDE SEQUENCE [LARGE SCALE GENOMIC DNA]</scope>
    <source>
        <strain evidence="3">p1A1 Lamole</strain>
    </source>
</reference>
<evidence type="ECO:0000313" key="1">
    <source>
        <dbReference type="EMBL" id="KDE07558.1"/>
    </source>
</evidence>
<dbReference type="AlphaFoldDB" id="U5H4I9"/>
<organism evidence="1">
    <name type="scientific">Microbotryum lychnidis-dioicae (strain p1A1 Lamole / MvSl-1064)</name>
    <name type="common">Anther smut fungus</name>
    <dbReference type="NCBI Taxonomy" id="683840"/>
    <lineage>
        <taxon>Eukaryota</taxon>
        <taxon>Fungi</taxon>
        <taxon>Dikarya</taxon>
        <taxon>Basidiomycota</taxon>
        <taxon>Pucciniomycotina</taxon>
        <taxon>Microbotryomycetes</taxon>
        <taxon>Microbotryales</taxon>
        <taxon>Microbotryaceae</taxon>
        <taxon>Microbotryum</taxon>
    </lineage>
</organism>
<name>U5H4I9_USTV1</name>
<keyword evidence="3" id="KW-1185">Reference proteome</keyword>
<dbReference type="HOGENOM" id="CLU_090426_0_0_1"/>
<protein>
    <submittedName>
        <fullName evidence="1 2">Uncharacterized protein</fullName>
    </submittedName>
</protein>
<dbReference type="STRING" id="683840.U5H4I9"/>
<dbReference type="EMBL" id="GL541658">
    <property type="protein sequence ID" value="KDE07558.1"/>
    <property type="molecule type" value="Genomic_DNA"/>
</dbReference>
<gene>
    <name evidence="1" type="ORF">MVLG_02229</name>
</gene>
<evidence type="ECO:0000313" key="3">
    <source>
        <dbReference type="Proteomes" id="UP000017200"/>
    </source>
</evidence>
<reference evidence="1" key="2">
    <citation type="submission" date="2010-11" db="EMBL/GenBank/DDBJ databases">
        <authorList>
            <consortium name="The Broad Institute Genome Sequencing Platform"/>
            <person name="Earl A."/>
            <person name="Ward D."/>
            <person name="Feldgarden M."/>
            <person name="Gevers D."/>
            <person name="Butler R."/>
            <person name="Young S.K."/>
            <person name="Zeng Q."/>
            <person name="Gargeya S."/>
            <person name="Fitzgerald M."/>
            <person name="Haas B."/>
            <person name="Abouelleil A."/>
            <person name="Alvarado L."/>
            <person name="Arachchi H.M."/>
            <person name="Berlin A."/>
            <person name="Brown A."/>
            <person name="Chapman S.B."/>
            <person name="Chen Z."/>
            <person name="Dunbar C."/>
            <person name="Freedman E."/>
            <person name="Gearin G."/>
            <person name="Gellesch M."/>
            <person name="Goldberg J."/>
            <person name="Griggs A."/>
            <person name="Gujja S."/>
            <person name="Heilman E."/>
            <person name="Heiman D."/>
            <person name="Howarth C."/>
            <person name="Larson L."/>
            <person name="Lui A."/>
            <person name="MacDonald P.J.P."/>
            <person name="Mehta T."/>
            <person name="Montmayeur A."/>
            <person name="Murphy C."/>
            <person name="Neiman D."/>
            <person name="Pearson M."/>
            <person name="Priest M."/>
            <person name="Roberts A."/>
            <person name="Saif S."/>
            <person name="Shea T."/>
            <person name="Shenoy N."/>
            <person name="Sisk P."/>
            <person name="Stolte C."/>
            <person name="Sykes S."/>
            <person name="White J."/>
            <person name="Yandava C."/>
            <person name="Wortman J."/>
            <person name="Nusbaum C."/>
            <person name="Birren B."/>
        </authorList>
    </citation>
    <scope>NUCLEOTIDE SEQUENCE</scope>
    <source>
        <strain evidence="1">P1A1 Lamole</strain>
    </source>
</reference>